<keyword evidence="1" id="KW-1185">Reference proteome</keyword>
<dbReference type="WBParaSite" id="L893_g4080.t1">
    <property type="protein sequence ID" value="L893_g4080.t1"/>
    <property type="gene ID" value="L893_g4080"/>
</dbReference>
<dbReference type="Proteomes" id="UP000095287">
    <property type="component" value="Unplaced"/>
</dbReference>
<name>A0A1I8ACM9_9BILA</name>
<accession>A0A1I8ACM9</accession>
<reference evidence="2" key="1">
    <citation type="submission" date="2016-11" db="UniProtKB">
        <authorList>
            <consortium name="WormBaseParasite"/>
        </authorList>
    </citation>
    <scope>IDENTIFICATION</scope>
</reference>
<dbReference type="PANTHER" id="PTHR31578:SF5">
    <property type="entry name" value="NEMATODE SPECIFIC PEPTIDE FAMILY"/>
    <property type="match status" value="1"/>
</dbReference>
<sequence>MPPKKTPDEDKWACQEIGTPFPKNTVRAQGTQNMYVALWYKHGKPLMGQAWNESGVVQCSFAFENMLLSGRDIGGTIQVLQYEGNHLQRGFFYEWLKFSDYLQDANNEARCLVRCGNSVPIFWPEKQSLGNLDVEMKSAVFPSKDGVMHVTTDELASMQILMRNTQGGPPHCPCEVCVADREKSAATEAPRVMLSEWIDCREGDDFPVDKQVIRALGRPLKTVKGEQDQYVALWYRHGVPVMGRAWNHDGKIAASFSDAKREYTGHSVGSMSYLLELPPLVAGFDYSWQPFKEAAKHGEKEWHPVHISFMSPCVLVYGEGKVELLGGANLKDEYATAAIDGKVIKLMGRDIQACQILCRKDRDDTASI</sequence>
<dbReference type="PANTHER" id="PTHR31578">
    <property type="entry name" value="PROTEIN CBG21223-RELATED"/>
    <property type="match status" value="1"/>
</dbReference>
<dbReference type="SUPFAM" id="SSF141739">
    <property type="entry name" value="MFPT repeat-like"/>
    <property type="match status" value="2"/>
</dbReference>
<evidence type="ECO:0000313" key="2">
    <source>
        <dbReference type="WBParaSite" id="L893_g4080.t1"/>
    </source>
</evidence>
<dbReference type="Pfam" id="PF12150">
    <property type="entry name" value="MFP2b"/>
    <property type="match status" value="2"/>
</dbReference>
<organism evidence="1 2">
    <name type="scientific">Steinernema glaseri</name>
    <dbReference type="NCBI Taxonomy" id="37863"/>
    <lineage>
        <taxon>Eukaryota</taxon>
        <taxon>Metazoa</taxon>
        <taxon>Ecdysozoa</taxon>
        <taxon>Nematoda</taxon>
        <taxon>Chromadorea</taxon>
        <taxon>Rhabditida</taxon>
        <taxon>Tylenchina</taxon>
        <taxon>Panagrolaimomorpha</taxon>
        <taxon>Strongyloidoidea</taxon>
        <taxon>Steinernematidae</taxon>
        <taxon>Steinernema</taxon>
    </lineage>
</organism>
<evidence type="ECO:0000313" key="1">
    <source>
        <dbReference type="Proteomes" id="UP000095287"/>
    </source>
</evidence>
<dbReference type="AlphaFoldDB" id="A0A1I8ACM9"/>
<protein>
    <submittedName>
        <fullName evidence="2">Ig-like domain-containing protein</fullName>
    </submittedName>
</protein>
<proteinExistence type="predicted"/>
<dbReference type="InterPro" id="IPR021010">
    <property type="entry name" value="Cytosolic_motility_protein"/>
</dbReference>